<feature type="domain" description="RNA 3'-terminal phosphate cyclase" evidence="1">
    <location>
        <begin position="17"/>
        <end position="415"/>
    </location>
</feature>
<sequence>MSQHERDEMIIIDGGILEGGGQIIRNTTALSHILHKPMTIENIRAGRENPGLRAQHLSGVVLLSMLPSKYEYQSSLTDCQVGSSTFTFRPVISKKREECVNSENGICEKTNPSPPEVKVHYSENEHCIQLSADCMTAGATTLMIQSSLCPLLFFDSNGKNVQVIYKGGTNVDFSPPFEQVSEVFLPLLKKYFLKDLNASLDIQLQCTQRGFFPKGKGQVELKISKTKLDLKGKCLSPMQLLHRGDGISKIVLKLFYTERDYENMMDKIEQAFKVEFEKNFPDHKFKNTPIHVIKERVINNPARSRVVFGNAFMYDTNEECVFEASFHSKDFSKKPKKHSNDFKVDDHVAYAKSLIQHLKKNWQEQGCVDEHVQDQIIIFMALAKGKSQVRTGPLTLHTQTAIHFCQIMTGVSFKIEPQENGSVIIECEGAGVALK</sequence>
<reference evidence="2 3" key="1">
    <citation type="journal article" date="2018" name="BMC Genomics">
        <title>The genome of Naegleria lovaniensis, the basis for a comparative approach to unravel pathogenicity factors of the human pathogenic amoeba N. fowleri.</title>
        <authorList>
            <person name="Liechti N."/>
            <person name="Schurch N."/>
            <person name="Bruggmann R."/>
            <person name="Wittwer M."/>
        </authorList>
    </citation>
    <scope>NUCLEOTIDE SEQUENCE [LARGE SCALE GENOMIC DNA]</scope>
    <source>
        <strain evidence="2 3">ATCC 30569</strain>
    </source>
</reference>
<evidence type="ECO:0000313" key="2">
    <source>
        <dbReference type="EMBL" id="KAG2378057.1"/>
    </source>
</evidence>
<dbReference type="AlphaFoldDB" id="A0AA88KF63"/>
<dbReference type="PANTHER" id="PTHR11096">
    <property type="entry name" value="RNA 3' TERMINAL PHOSPHATE CYCLASE"/>
    <property type="match status" value="1"/>
</dbReference>
<dbReference type="SUPFAM" id="SSF55205">
    <property type="entry name" value="EPT/RTPC-like"/>
    <property type="match status" value="2"/>
</dbReference>
<dbReference type="Gene3D" id="3.30.360.20">
    <property type="entry name" value="RNA 3'-terminal phosphate cyclase, insert domain"/>
    <property type="match status" value="1"/>
</dbReference>
<dbReference type="Pfam" id="PF01137">
    <property type="entry name" value="RTC"/>
    <property type="match status" value="1"/>
</dbReference>
<dbReference type="InterPro" id="IPR023797">
    <property type="entry name" value="RNA3'_phos_cyclase_dom"/>
</dbReference>
<dbReference type="RefSeq" id="XP_044545319.1">
    <property type="nucleotide sequence ID" value="XM_044698781.1"/>
</dbReference>
<dbReference type="Proteomes" id="UP000816034">
    <property type="component" value="Unassembled WGS sequence"/>
</dbReference>
<dbReference type="GO" id="GO:0003963">
    <property type="term" value="F:RNA-3'-phosphate cyclase activity"/>
    <property type="evidence" value="ECO:0007669"/>
    <property type="project" value="TreeGrafter"/>
</dbReference>
<dbReference type="Gene3D" id="3.65.10.20">
    <property type="entry name" value="RNA 3'-terminal phosphate cyclase domain"/>
    <property type="match status" value="1"/>
</dbReference>
<name>A0AA88KF63_NAELO</name>
<keyword evidence="3" id="KW-1185">Reference proteome</keyword>
<dbReference type="GeneID" id="68101133"/>
<dbReference type="EMBL" id="PYSW02000035">
    <property type="protein sequence ID" value="KAG2378057.1"/>
    <property type="molecule type" value="Genomic_DNA"/>
</dbReference>
<proteinExistence type="predicted"/>
<evidence type="ECO:0000313" key="3">
    <source>
        <dbReference type="Proteomes" id="UP000816034"/>
    </source>
</evidence>
<dbReference type="InterPro" id="IPR013792">
    <property type="entry name" value="RNA3'P_cycl/enolpyr_Trfase_a/b"/>
</dbReference>
<accession>A0AA88KF63</accession>
<organism evidence="2 3">
    <name type="scientific">Naegleria lovaniensis</name>
    <name type="common">Amoeba</name>
    <dbReference type="NCBI Taxonomy" id="51637"/>
    <lineage>
        <taxon>Eukaryota</taxon>
        <taxon>Discoba</taxon>
        <taxon>Heterolobosea</taxon>
        <taxon>Tetramitia</taxon>
        <taxon>Eutetramitia</taxon>
        <taxon>Vahlkampfiidae</taxon>
        <taxon>Naegleria</taxon>
    </lineage>
</organism>
<dbReference type="GO" id="GO:0006396">
    <property type="term" value="P:RNA processing"/>
    <property type="evidence" value="ECO:0007669"/>
    <property type="project" value="InterPro"/>
</dbReference>
<protein>
    <recommendedName>
        <fullName evidence="1">RNA 3'-terminal phosphate cyclase domain-containing protein</fullName>
    </recommendedName>
</protein>
<evidence type="ECO:0000259" key="1">
    <source>
        <dbReference type="Pfam" id="PF01137"/>
    </source>
</evidence>
<dbReference type="InterPro" id="IPR036553">
    <property type="entry name" value="RPTC_insert"/>
</dbReference>
<dbReference type="InterPro" id="IPR037136">
    <property type="entry name" value="RNA3'_phos_cyclase_dom_sf"/>
</dbReference>
<dbReference type="InterPro" id="IPR000228">
    <property type="entry name" value="RNA3'_term_phos_cyc"/>
</dbReference>
<gene>
    <name evidence="2" type="ORF">C9374_008679</name>
</gene>
<dbReference type="GO" id="GO:0005634">
    <property type="term" value="C:nucleus"/>
    <property type="evidence" value="ECO:0007669"/>
    <property type="project" value="TreeGrafter"/>
</dbReference>
<dbReference type="PANTHER" id="PTHR11096:SF0">
    <property type="entry name" value="RNA 3'-TERMINAL PHOSPHATE CYCLASE"/>
    <property type="match status" value="1"/>
</dbReference>
<comment type="caution">
    <text evidence="2">The sequence shown here is derived from an EMBL/GenBank/DDBJ whole genome shotgun (WGS) entry which is preliminary data.</text>
</comment>